<dbReference type="Pfam" id="PF13316">
    <property type="entry name" value="DUF4087"/>
    <property type="match status" value="1"/>
</dbReference>
<dbReference type="EMBL" id="JAQMHB010000001">
    <property type="protein sequence ID" value="MDS9991525.1"/>
    <property type="molecule type" value="Genomic_DNA"/>
</dbReference>
<keyword evidence="1" id="KW-0732">Signal</keyword>
<accession>A0ABU2I056</accession>
<name>A0ABU2I056_9XANT</name>
<dbReference type="Proteomes" id="UP001260534">
    <property type="component" value="Unassembled WGS sequence"/>
</dbReference>
<organism evidence="2 3">
    <name type="scientific">Xanthomonas hawaiiensis</name>
    <dbReference type="NCBI Taxonomy" id="3003247"/>
    <lineage>
        <taxon>Bacteria</taxon>
        <taxon>Pseudomonadati</taxon>
        <taxon>Pseudomonadota</taxon>
        <taxon>Gammaproteobacteria</taxon>
        <taxon>Lysobacterales</taxon>
        <taxon>Lysobacteraceae</taxon>
        <taxon>Xanthomonas</taxon>
    </lineage>
</organism>
<evidence type="ECO:0000313" key="2">
    <source>
        <dbReference type="EMBL" id="MDS9991525.1"/>
    </source>
</evidence>
<evidence type="ECO:0000256" key="1">
    <source>
        <dbReference type="SAM" id="SignalP"/>
    </source>
</evidence>
<feature type="signal peptide" evidence="1">
    <location>
        <begin position="1"/>
        <end position="49"/>
    </location>
</feature>
<dbReference type="RefSeq" id="WP_244663546.1">
    <property type="nucleotide sequence ID" value="NZ_JAGHXG010000005.1"/>
</dbReference>
<protein>
    <submittedName>
        <fullName evidence="2">DUF4087 domain-containing protein</fullName>
    </submittedName>
</protein>
<dbReference type="InterPro" id="IPR025145">
    <property type="entry name" value="DUF4087"/>
</dbReference>
<feature type="chain" id="PRO_5045924281" evidence="1">
    <location>
        <begin position="50"/>
        <end position="157"/>
    </location>
</feature>
<keyword evidence="3" id="KW-1185">Reference proteome</keyword>
<comment type="caution">
    <text evidence="2">The sequence shown here is derived from an EMBL/GenBank/DDBJ whole genome shotgun (WGS) entry which is preliminary data.</text>
</comment>
<evidence type="ECO:0000313" key="3">
    <source>
        <dbReference type="Proteomes" id="UP001260534"/>
    </source>
</evidence>
<proteinExistence type="predicted"/>
<gene>
    <name evidence="2" type="ORF">PNQ69_01975</name>
</gene>
<sequence>MPVQVVFAMMPASPFVTELMPPSRPVLQCVRVIGAALVATLSLCAVAQAAPPAQALTRCGWFDNPTPGNATLVDKDGEWTVGQQGGHQAEGTWPTFPQARWVATGTGSAGYGCACLKVRARDDTREVTTIVAATVQPLQTCRQDKALQGREPENPLK</sequence>
<reference evidence="2 3" key="1">
    <citation type="submission" date="2023-01" db="EMBL/GenBank/DDBJ databases">
        <title>Xanthomonas hawaiianensis sp. nov. isolated from Araceae family in Hawaii.</title>
        <authorList>
            <person name="Chunag S.-C."/>
            <person name="Dobhal S."/>
            <person name="Alvarez A."/>
            <person name="Arif M."/>
        </authorList>
    </citation>
    <scope>NUCLEOTIDE SEQUENCE [LARGE SCALE GENOMIC DNA]</scope>
    <source>
        <strain evidence="2 3">A2111</strain>
    </source>
</reference>